<keyword evidence="1" id="KW-0472">Membrane</keyword>
<dbReference type="Proteomes" id="UP001157133">
    <property type="component" value="Unassembled WGS sequence"/>
</dbReference>
<evidence type="ECO:0000313" key="2">
    <source>
        <dbReference type="EMBL" id="GLX82675.1"/>
    </source>
</evidence>
<comment type="caution">
    <text evidence="2">The sequence shown here is derived from an EMBL/GenBank/DDBJ whole genome shotgun (WGS) entry which is preliminary data.</text>
</comment>
<keyword evidence="3" id="KW-1185">Reference proteome</keyword>
<evidence type="ECO:0000313" key="3">
    <source>
        <dbReference type="Proteomes" id="UP001157133"/>
    </source>
</evidence>
<protein>
    <recommendedName>
        <fullName evidence="4">DUF1328 domain-containing protein</fullName>
    </recommendedName>
</protein>
<reference evidence="2 3" key="1">
    <citation type="submission" date="2023-03" db="EMBL/GenBank/DDBJ databases">
        <title>Draft genome sequence of Thalassotalea eurytherma JCM 18482T.</title>
        <authorList>
            <person name="Sawabe T."/>
        </authorList>
    </citation>
    <scope>NUCLEOTIDE SEQUENCE [LARGE SCALE GENOMIC DNA]</scope>
    <source>
        <strain evidence="2 3">JCM 18482</strain>
    </source>
</reference>
<feature type="transmembrane region" description="Helical" evidence="1">
    <location>
        <begin position="30"/>
        <end position="48"/>
    </location>
</feature>
<proteinExistence type="predicted"/>
<dbReference type="EMBL" id="BSSU01000010">
    <property type="protein sequence ID" value="GLX82675.1"/>
    <property type="molecule type" value="Genomic_DNA"/>
</dbReference>
<gene>
    <name evidence="2" type="ORF">theurythT_21270</name>
</gene>
<accession>A0ABQ6H7D6</accession>
<name>A0ABQ6H7D6_9GAMM</name>
<keyword evidence="1" id="KW-1133">Transmembrane helix</keyword>
<evidence type="ECO:0008006" key="4">
    <source>
        <dbReference type="Google" id="ProtNLM"/>
    </source>
</evidence>
<sequence length="54" mass="5603">MCAMKEVILVIIGFSLIALSSGAINAKTLAIGLMATLILIAVSLFLDIRQAKAA</sequence>
<organism evidence="2 3">
    <name type="scientific">Thalassotalea eurytherma</name>
    <dbReference type="NCBI Taxonomy" id="1144278"/>
    <lineage>
        <taxon>Bacteria</taxon>
        <taxon>Pseudomonadati</taxon>
        <taxon>Pseudomonadota</taxon>
        <taxon>Gammaproteobacteria</taxon>
        <taxon>Alteromonadales</taxon>
        <taxon>Colwelliaceae</taxon>
        <taxon>Thalassotalea</taxon>
    </lineage>
</organism>
<feature type="transmembrane region" description="Helical" evidence="1">
    <location>
        <begin position="7"/>
        <end position="24"/>
    </location>
</feature>
<evidence type="ECO:0000256" key="1">
    <source>
        <dbReference type="SAM" id="Phobius"/>
    </source>
</evidence>
<keyword evidence="1" id="KW-0812">Transmembrane</keyword>